<gene>
    <name evidence="1" type="ORF">HDIA_0427</name>
</gene>
<dbReference type="Proteomes" id="UP000223606">
    <property type="component" value="Chromosome 1"/>
</dbReference>
<dbReference type="CDD" id="cd06066">
    <property type="entry name" value="H2MP_NAD-link-bidir"/>
    <property type="match status" value="1"/>
</dbReference>
<evidence type="ECO:0000313" key="1">
    <source>
        <dbReference type="EMBL" id="SON53968.1"/>
    </source>
</evidence>
<dbReference type="Gene3D" id="3.40.50.1450">
    <property type="entry name" value="HybD-like"/>
    <property type="match status" value="1"/>
</dbReference>
<dbReference type="GO" id="GO:0004175">
    <property type="term" value="F:endopeptidase activity"/>
    <property type="evidence" value="ECO:0007669"/>
    <property type="project" value="TreeGrafter"/>
</dbReference>
<name>A0A2C9D1C9_9HYPH</name>
<dbReference type="RefSeq" id="WP_099553926.1">
    <property type="nucleotide sequence ID" value="NZ_LT960614.1"/>
</dbReference>
<keyword evidence="1" id="KW-0645">Protease</keyword>
<dbReference type="InterPro" id="IPR000671">
    <property type="entry name" value="Peptidase_A31"/>
</dbReference>
<dbReference type="PANTHER" id="PTHR30302">
    <property type="entry name" value="HYDROGENASE 1 MATURATION PROTEASE"/>
    <property type="match status" value="1"/>
</dbReference>
<dbReference type="GO" id="GO:0016485">
    <property type="term" value="P:protein processing"/>
    <property type="evidence" value="ECO:0007669"/>
    <property type="project" value="TreeGrafter"/>
</dbReference>
<keyword evidence="2" id="KW-1185">Reference proteome</keyword>
<keyword evidence="1" id="KW-0378">Hydrolase</keyword>
<protein>
    <submittedName>
        <fullName evidence="1">Hydrogenase maturation protease</fullName>
    </submittedName>
</protein>
<organism evidence="1 2">
    <name type="scientific">Hartmannibacter diazotrophicus</name>
    <dbReference type="NCBI Taxonomy" id="1482074"/>
    <lineage>
        <taxon>Bacteria</taxon>
        <taxon>Pseudomonadati</taxon>
        <taxon>Pseudomonadota</taxon>
        <taxon>Alphaproteobacteria</taxon>
        <taxon>Hyphomicrobiales</taxon>
        <taxon>Pleomorphomonadaceae</taxon>
        <taxon>Hartmannibacter</taxon>
    </lineage>
</organism>
<dbReference type="InterPro" id="IPR023430">
    <property type="entry name" value="Pept_HybD-like_dom_sf"/>
</dbReference>
<dbReference type="PANTHER" id="PTHR30302:SF5">
    <property type="entry name" value="SLR1876 PROTEIN"/>
    <property type="match status" value="1"/>
</dbReference>
<dbReference type="KEGG" id="hdi:HDIA_0427"/>
<dbReference type="GO" id="GO:0008047">
    <property type="term" value="F:enzyme activator activity"/>
    <property type="evidence" value="ECO:0007669"/>
    <property type="project" value="InterPro"/>
</dbReference>
<dbReference type="NCBIfam" id="TIGR00072">
    <property type="entry name" value="hydrog_prot"/>
    <property type="match status" value="1"/>
</dbReference>
<dbReference type="AlphaFoldDB" id="A0A2C9D1C9"/>
<dbReference type="OrthoDB" id="9792731at2"/>
<dbReference type="EMBL" id="LT960614">
    <property type="protein sequence ID" value="SON53968.1"/>
    <property type="molecule type" value="Genomic_DNA"/>
</dbReference>
<reference evidence="2" key="1">
    <citation type="submission" date="2017-09" db="EMBL/GenBank/DDBJ databases">
        <title>Genome sequence of Nannocystis excedens DSM 71.</title>
        <authorList>
            <person name="Blom J."/>
        </authorList>
    </citation>
    <scope>NUCLEOTIDE SEQUENCE [LARGE SCALE GENOMIC DNA]</scope>
    <source>
        <strain evidence="2">type strain: E19</strain>
    </source>
</reference>
<proteinExistence type="predicted"/>
<dbReference type="SUPFAM" id="SSF53163">
    <property type="entry name" value="HybD-like"/>
    <property type="match status" value="1"/>
</dbReference>
<sequence length="158" mass="17126">MTGTGPSPQARHLVIGYGNPGRQDDGLGPAAARAIEALGWPHVTTLDNYQLTLEDTLEIVNHDVVWFVDATIDGDEPCRIEPLEPAFDITFTSHLLKPEALIAIAEQQFGKRPAAFLVGIRGYAFEFAEGLTERAEENLTAAVALLSCRIGQPMRIAS</sequence>
<evidence type="ECO:0000313" key="2">
    <source>
        <dbReference type="Proteomes" id="UP000223606"/>
    </source>
</evidence>
<accession>A0A2C9D1C9</accession>